<accession>A0A0T5NZD6</accession>
<keyword evidence="2" id="KW-1185">Reference proteome</keyword>
<dbReference type="PATRIC" id="fig|1641875.4.peg.1192"/>
<gene>
    <name evidence="1" type="ORF">XM53_00550</name>
</gene>
<evidence type="ECO:0000313" key="2">
    <source>
        <dbReference type="Proteomes" id="UP000051295"/>
    </source>
</evidence>
<dbReference type="Pfam" id="PF20083">
    <property type="entry name" value="DUF6477"/>
    <property type="match status" value="1"/>
</dbReference>
<sequence>MTDLLTVLATLKRPRLLISAARLGVGQYRRELHLARHLDTSALPDSAAALAELIEIEAELDAARRARRADYAVARHVDVMIAIMGEARLVRAALAPQAPAQGLQPAPVPVT</sequence>
<comment type="caution">
    <text evidence="1">The sequence shown here is derived from an EMBL/GenBank/DDBJ whole genome shotgun (WGS) entry which is preliminary data.</text>
</comment>
<proteinExistence type="predicted"/>
<protein>
    <submittedName>
        <fullName evidence="1">Uncharacterized protein</fullName>
    </submittedName>
</protein>
<reference evidence="1 2" key="1">
    <citation type="submission" date="2015-04" db="EMBL/GenBank/DDBJ databases">
        <title>The draft genome sequence of Roseovarius sp.R12b.</title>
        <authorList>
            <person name="Li G."/>
            <person name="Lai Q."/>
            <person name="Shao Z."/>
            <person name="Yan P."/>
        </authorList>
    </citation>
    <scope>NUCLEOTIDE SEQUENCE [LARGE SCALE GENOMIC DNA]</scope>
    <source>
        <strain evidence="1 2">R12B</strain>
    </source>
</reference>
<dbReference type="OrthoDB" id="7875218at2"/>
<dbReference type="RefSeq" id="WP_057789241.1">
    <property type="nucleotide sequence ID" value="NZ_LAXJ01000002.1"/>
</dbReference>
<organism evidence="1 2">
    <name type="scientific">Roseovarius atlanticus</name>
    <dbReference type="NCBI Taxonomy" id="1641875"/>
    <lineage>
        <taxon>Bacteria</taxon>
        <taxon>Pseudomonadati</taxon>
        <taxon>Pseudomonadota</taxon>
        <taxon>Alphaproteobacteria</taxon>
        <taxon>Rhodobacterales</taxon>
        <taxon>Roseobacteraceae</taxon>
        <taxon>Roseovarius</taxon>
    </lineage>
</organism>
<dbReference type="AlphaFoldDB" id="A0A0T5NZD6"/>
<dbReference type="InterPro" id="IPR045516">
    <property type="entry name" value="DUF6477"/>
</dbReference>
<dbReference type="Proteomes" id="UP000051295">
    <property type="component" value="Unassembled WGS sequence"/>
</dbReference>
<name>A0A0T5NZD6_9RHOB</name>
<evidence type="ECO:0000313" key="1">
    <source>
        <dbReference type="EMBL" id="KRS14263.1"/>
    </source>
</evidence>
<dbReference type="EMBL" id="LAXJ01000002">
    <property type="protein sequence ID" value="KRS14263.1"/>
    <property type="molecule type" value="Genomic_DNA"/>
</dbReference>
<dbReference type="STRING" id="1641875.XM53_00550"/>